<reference evidence="7" key="1">
    <citation type="submission" date="2016-09" db="EMBL/GenBank/DDBJ databases">
        <title>Acidihalobacter prosperus F5.</title>
        <authorList>
            <person name="Khaleque H.N."/>
            <person name="Ramsay J.P."/>
            <person name="Kaksonen A.H."/>
            <person name="Boxall N.J."/>
            <person name="Watkin E.L.J."/>
        </authorList>
    </citation>
    <scope>NUCLEOTIDE SEQUENCE [LARGE SCALE GENOMIC DNA]</scope>
    <source>
        <strain evidence="7">F5</strain>
    </source>
</reference>
<evidence type="ECO:0000256" key="2">
    <source>
        <dbReference type="ARBA" id="ARBA00022741"/>
    </source>
</evidence>
<dbReference type="EMBL" id="CP017415">
    <property type="protein sequence ID" value="AOU98438.1"/>
    <property type="molecule type" value="Genomic_DNA"/>
</dbReference>
<evidence type="ECO:0000259" key="4">
    <source>
        <dbReference type="Pfam" id="PF07238"/>
    </source>
</evidence>
<keyword evidence="3" id="KW-0975">Bacterial flagellum</keyword>
<name>A0A1D8IPK7_9GAMM</name>
<accession>A0A1D8IPK7</accession>
<sequence length="251" mass="28173">MRTALLEPSLFDNQYEIITHPPRIARLLRDIHEDRAMVTLIPDEGEQAFSTAILEGSEGMARDYFMLDEFVPREGNRTIVPNTKIWLLGQLKGVKFAFESHIIESGSENGIPFHRASLPKFIRYEQRRTSYRVNVALGIKAGVRLGTPETHNPLAGQLRDLSVGGVSAILPALHRQAIIPGTLMPYCEVELPGEGTIVAETEIRHVRPSADNTNTQVGLAFHNLTADAQRQIQRSVSYLEREQLRKQPDDD</sequence>
<proteinExistence type="predicted"/>
<keyword evidence="1" id="KW-0973">c-di-GMP</keyword>
<dbReference type="KEGG" id="aprs:BI364_11155"/>
<evidence type="ECO:0000256" key="3">
    <source>
        <dbReference type="ARBA" id="ARBA00023143"/>
    </source>
</evidence>
<dbReference type="SUPFAM" id="SSF141371">
    <property type="entry name" value="PilZ domain-like"/>
    <property type="match status" value="1"/>
</dbReference>
<evidence type="ECO:0000313" key="7">
    <source>
        <dbReference type="Proteomes" id="UP000095401"/>
    </source>
</evidence>
<dbReference type="GO" id="GO:0035438">
    <property type="term" value="F:cyclic-di-GMP binding"/>
    <property type="evidence" value="ECO:0007669"/>
    <property type="project" value="InterPro"/>
</dbReference>
<dbReference type="Gene3D" id="2.40.10.220">
    <property type="entry name" value="predicted glycosyltransferase like domains"/>
    <property type="match status" value="1"/>
</dbReference>
<keyword evidence="2" id="KW-0547">Nucleotide-binding</keyword>
<dbReference type="Pfam" id="PF07317">
    <property type="entry name" value="PilZN"/>
    <property type="match status" value="1"/>
</dbReference>
<dbReference type="AlphaFoldDB" id="A0A1D8IPK7"/>
<dbReference type="Gene3D" id="2.30.110.10">
    <property type="entry name" value="Electron Transport, Fmn-binding Protein, Chain A"/>
    <property type="match status" value="1"/>
</dbReference>
<dbReference type="InterPro" id="IPR009875">
    <property type="entry name" value="PilZ_domain"/>
</dbReference>
<protein>
    <recommendedName>
        <fullName evidence="8">Pilus assembly protein PilZ</fullName>
    </recommendedName>
</protein>
<feature type="domain" description="PilZ" evidence="4">
    <location>
        <begin position="126"/>
        <end position="236"/>
    </location>
</feature>
<evidence type="ECO:0000259" key="5">
    <source>
        <dbReference type="Pfam" id="PF07317"/>
    </source>
</evidence>
<evidence type="ECO:0008006" key="8">
    <source>
        <dbReference type="Google" id="ProtNLM"/>
    </source>
</evidence>
<dbReference type="Pfam" id="PF07238">
    <property type="entry name" value="PilZ"/>
    <property type="match status" value="1"/>
</dbReference>
<evidence type="ECO:0000256" key="1">
    <source>
        <dbReference type="ARBA" id="ARBA00022636"/>
    </source>
</evidence>
<dbReference type="Proteomes" id="UP000095401">
    <property type="component" value="Chromosome"/>
</dbReference>
<evidence type="ECO:0000313" key="6">
    <source>
        <dbReference type="EMBL" id="AOU98438.1"/>
    </source>
</evidence>
<gene>
    <name evidence="6" type="ORF">BI364_11155</name>
</gene>
<dbReference type="RefSeq" id="WP_070078799.1">
    <property type="nucleotide sequence ID" value="NZ_CP017415.1"/>
</dbReference>
<feature type="domain" description="Type III secretion system flagellar brake protein YcgR PilZN" evidence="5">
    <location>
        <begin position="18"/>
        <end position="121"/>
    </location>
</feature>
<dbReference type="InterPro" id="IPR009926">
    <property type="entry name" value="T3SS_YcgR_PilZN"/>
</dbReference>
<dbReference type="InterPro" id="IPR012349">
    <property type="entry name" value="Split_barrel_FMN-bd"/>
</dbReference>
<organism evidence="6 7">
    <name type="scientific">Acidihalobacter yilgarnensis</name>
    <dbReference type="NCBI Taxonomy" id="2819280"/>
    <lineage>
        <taxon>Bacteria</taxon>
        <taxon>Pseudomonadati</taxon>
        <taxon>Pseudomonadota</taxon>
        <taxon>Gammaproteobacteria</taxon>
        <taxon>Chromatiales</taxon>
        <taxon>Ectothiorhodospiraceae</taxon>
        <taxon>Acidihalobacter</taxon>
    </lineage>
</organism>
<keyword evidence="7" id="KW-1185">Reference proteome</keyword>